<organism evidence="1 2">
    <name type="scientific">Trichinella patagoniensis</name>
    <dbReference type="NCBI Taxonomy" id="990121"/>
    <lineage>
        <taxon>Eukaryota</taxon>
        <taxon>Metazoa</taxon>
        <taxon>Ecdysozoa</taxon>
        <taxon>Nematoda</taxon>
        <taxon>Enoplea</taxon>
        <taxon>Dorylaimia</taxon>
        <taxon>Trichinellida</taxon>
        <taxon>Trichinellidae</taxon>
        <taxon>Trichinella</taxon>
    </lineage>
</organism>
<dbReference type="AlphaFoldDB" id="A0A0V1AD96"/>
<dbReference type="Proteomes" id="UP000054783">
    <property type="component" value="Unassembled WGS sequence"/>
</dbReference>
<name>A0A0V1AD96_9BILA</name>
<proteinExistence type="predicted"/>
<comment type="caution">
    <text evidence="1">The sequence shown here is derived from an EMBL/GenBank/DDBJ whole genome shotgun (WGS) entry which is preliminary data.</text>
</comment>
<sequence>MHGKQVGRSPENSTDSVYCLRTIRGKNLFIGKKKGGTQKFTGSGTSSATALKNCSIVRVPPSYSAVSHVSMRCCSQNSIHFEVGGDFYLHTSNYSYFDYLKPNANCKQGEKMNQSEFKHREEKSGKMLQGVISENCLKNLECCGNICSQMALMLTLRVSSQFH</sequence>
<reference evidence="1 2" key="1">
    <citation type="submission" date="2015-01" db="EMBL/GenBank/DDBJ databases">
        <title>Evolution of Trichinella species and genotypes.</title>
        <authorList>
            <person name="Korhonen P.K."/>
            <person name="Edoardo P."/>
            <person name="Giuseppe L.R."/>
            <person name="Gasser R.B."/>
        </authorList>
    </citation>
    <scope>NUCLEOTIDE SEQUENCE [LARGE SCALE GENOMIC DNA]</scope>
    <source>
        <strain evidence="1">ISS2496</strain>
    </source>
</reference>
<dbReference type="EMBL" id="JYDQ01000008">
    <property type="protein sequence ID" value="KRY22558.1"/>
    <property type="molecule type" value="Genomic_DNA"/>
</dbReference>
<accession>A0A0V1AD96</accession>
<protein>
    <submittedName>
        <fullName evidence="1">Uncharacterized protein</fullName>
    </submittedName>
</protein>
<evidence type="ECO:0000313" key="2">
    <source>
        <dbReference type="Proteomes" id="UP000054783"/>
    </source>
</evidence>
<keyword evidence="2" id="KW-1185">Reference proteome</keyword>
<evidence type="ECO:0000313" key="1">
    <source>
        <dbReference type="EMBL" id="KRY22558.1"/>
    </source>
</evidence>
<gene>
    <name evidence="1" type="ORF">T12_7259</name>
</gene>